<evidence type="ECO:0000313" key="2">
    <source>
        <dbReference type="EMBL" id="SHE96286.1"/>
    </source>
</evidence>
<evidence type="ECO:0008006" key="4">
    <source>
        <dbReference type="Google" id="ProtNLM"/>
    </source>
</evidence>
<evidence type="ECO:0000256" key="1">
    <source>
        <dbReference type="SAM" id="SignalP"/>
    </source>
</evidence>
<gene>
    <name evidence="2" type="ORF">SAMN05443144_104201</name>
</gene>
<dbReference type="EMBL" id="FQUS01000004">
    <property type="protein sequence ID" value="SHE96286.1"/>
    <property type="molecule type" value="Genomic_DNA"/>
</dbReference>
<name>A0A1M4XSE8_9BACT</name>
<dbReference type="AlphaFoldDB" id="A0A1M4XSE8"/>
<accession>A0A1M4XSE8</accession>
<protein>
    <recommendedName>
        <fullName evidence="4">Lipoprotein</fullName>
    </recommendedName>
</protein>
<organism evidence="2 3">
    <name type="scientific">Fodinibius roseus</name>
    <dbReference type="NCBI Taxonomy" id="1194090"/>
    <lineage>
        <taxon>Bacteria</taxon>
        <taxon>Pseudomonadati</taxon>
        <taxon>Balneolota</taxon>
        <taxon>Balneolia</taxon>
        <taxon>Balneolales</taxon>
        <taxon>Balneolaceae</taxon>
        <taxon>Fodinibius</taxon>
    </lineage>
</organism>
<reference evidence="2 3" key="1">
    <citation type="submission" date="2016-11" db="EMBL/GenBank/DDBJ databases">
        <authorList>
            <person name="Jaros S."/>
            <person name="Januszkiewicz K."/>
            <person name="Wedrychowicz H."/>
        </authorList>
    </citation>
    <scope>NUCLEOTIDE SEQUENCE [LARGE SCALE GENOMIC DNA]</scope>
    <source>
        <strain evidence="2 3">DSM 21986</strain>
    </source>
</reference>
<proteinExistence type="predicted"/>
<feature type="chain" id="PRO_5012251419" description="Lipoprotein" evidence="1">
    <location>
        <begin position="20"/>
        <end position="265"/>
    </location>
</feature>
<keyword evidence="3" id="KW-1185">Reference proteome</keyword>
<evidence type="ECO:0000313" key="3">
    <source>
        <dbReference type="Proteomes" id="UP000184041"/>
    </source>
</evidence>
<feature type="signal peptide" evidence="1">
    <location>
        <begin position="1"/>
        <end position="19"/>
    </location>
</feature>
<dbReference type="Proteomes" id="UP000184041">
    <property type="component" value="Unassembled WGS sequence"/>
</dbReference>
<dbReference type="PROSITE" id="PS51257">
    <property type="entry name" value="PROKAR_LIPOPROTEIN"/>
    <property type="match status" value="1"/>
</dbReference>
<keyword evidence="1" id="KW-0732">Signal</keyword>
<sequence>MLKRLLLFTVTCLLLVSCSDDPSTFTDEPPELPPVASVDVDMATLTGSTQPKTAATQSGDYYIQAVFRAGIIKKVIDTNLLIPKNLLIAAGDTVAQLNDDQQWEWNYSYTANTGDFAVRLVAERIASSVVNWSFFVTADHLELENHLLFTGTTKNEGQEGTWTYNGLQDPENAQHLSEINWSVQEEQTELRLDILSDRLVAAGSYIDFSFDGEQKSLVYYDAGEDRTTNIAWNMDTKAGYIIAPDINNGEKACWGEQQENVSCSE</sequence>